<dbReference type="RefSeq" id="WP_137423824.1">
    <property type="nucleotide sequence ID" value="NZ_CP040098.1"/>
</dbReference>
<evidence type="ECO:0000313" key="2">
    <source>
        <dbReference type="EMBL" id="QCQ21855.1"/>
    </source>
</evidence>
<dbReference type="Pfam" id="PF01370">
    <property type="entry name" value="Epimerase"/>
    <property type="match status" value="1"/>
</dbReference>
<dbReference type="PRINTS" id="PR01713">
    <property type="entry name" value="NUCEPIMERASE"/>
</dbReference>
<dbReference type="SUPFAM" id="SSF51735">
    <property type="entry name" value="NAD(P)-binding Rossmann-fold domains"/>
    <property type="match status" value="1"/>
</dbReference>
<protein>
    <submittedName>
        <fullName evidence="2">NAD-dependent epimerase/dehydratase family protein</fullName>
    </submittedName>
</protein>
<dbReference type="Gene3D" id="3.40.50.720">
    <property type="entry name" value="NAD(P)-binding Rossmann-like Domain"/>
    <property type="match status" value="1"/>
</dbReference>
<keyword evidence="3" id="KW-1185">Reference proteome</keyword>
<dbReference type="InterPro" id="IPR050177">
    <property type="entry name" value="Lipid_A_modif_metabolic_enz"/>
</dbReference>
<sequence length="340" mass="36720">MTNQDIRKCTCVVTGVAGFVGSHLAERLLSMGCLVVGIDDFSSGHEKNLAGFCDHPAFRFHEACITRPRLLHRVLPDRTTPRVLFHLAAIVSVPYSLEHPEETFRINHAGTLSLLDQAVSLGFQRVVFAGSAAEYGDDERLPLREEYSGDETRQLSPYGRSKYLASKAVAGCNGVTTGVALRCFNIYGPRQDPNSPYSGVISRFVEKAVAGKPLTVFGDGGQTRDFAYVDDVVQAYLAASGLSGTVGRSPGGIFNVGSGTRTPIRELASMVLRLMGMKENVVYGPERPGDIRHSVASTAAIKKATGWEAAVPLEQGLRITLEWMHGERAAISAQKKDAPP</sequence>
<reference evidence="2 3" key="1">
    <citation type="submission" date="2019-05" db="EMBL/GenBank/DDBJ databases">
        <title>The Complete Genome Sequence of the n-alkane-degrading Desulfoglaeba alkanexedens ALDC reveals multiple alkylsuccinate synthase gene clusters.</title>
        <authorList>
            <person name="Callaghan A.V."/>
            <person name="Davidova I.A."/>
            <person name="Duncan K.E."/>
            <person name="Morris B."/>
            <person name="McInerney M.J."/>
        </authorList>
    </citation>
    <scope>NUCLEOTIDE SEQUENCE [LARGE SCALE GENOMIC DNA]</scope>
    <source>
        <strain evidence="2 3">ALDC</strain>
    </source>
</reference>
<dbReference type="Proteomes" id="UP000298602">
    <property type="component" value="Chromosome"/>
</dbReference>
<proteinExistence type="predicted"/>
<dbReference type="PANTHER" id="PTHR43245">
    <property type="entry name" value="BIFUNCTIONAL POLYMYXIN RESISTANCE PROTEIN ARNA"/>
    <property type="match status" value="1"/>
</dbReference>
<dbReference type="InterPro" id="IPR036291">
    <property type="entry name" value="NAD(P)-bd_dom_sf"/>
</dbReference>
<evidence type="ECO:0000259" key="1">
    <source>
        <dbReference type="Pfam" id="PF01370"/>
    </source>
</evidence>
<accession>A0A4P8L4C4</accession>
<dbReference type="AlphaFoldDB" id="A0A4P8L4C4"/>
<evidence type="ECO:0000313" key="3">
    <source>
        <dbReference type="Proteomes" id="UP000298602"/>
    </source>
</evidence>
<dbReference type="InterPro" id="IPR001509">
    <property type="entry name" value="Epimerase_deHydtase"/>
</dbReference>
<reference evidence="2 3" key="2">
    <citation type="submission" date="2019-05" db="EMBL/GenBank/DDBJ databases">
        <authorList>
            <person name="Suflita J.M."/>
            <person name="Marks C.R."/>
        </authorList>
    </citation>
    <scope>NUCLEOTIDE SEQUENCE [LARGE SCALE GENOMIC DNA]</scope>
    <source>
        <strain evidence="2 3">ALDC</strain>
    </source>
</reference>
<organism evidence="2 3">
    <name type="scientific">Desulfoglaeba alkanexedens ALDC</name>
    <dbReference type="NCBI Taxonomy" id="980445"/>
    <lineage>
        <taxon>Bacteria</taxon>
        <taxon>Pseudomonadati</taxon>
        <taxon>Thermodesulfobacteriota</taxon>
        <taxon>Syntrophobacteria</taxon>
        <taxon>Syntrophobacterales</taxon>
        <taxon>Syntrophobacteraceae</taxon>
        <taxon>Desulfoglaeba</taxon>
    </lineage>
</organism>
<dbReference type="OrthoDB" id="9801785at2"/>
<gene>
    <name evidence="2" type="ORF">FDQ92_06495</name>
</gene>
<name>A0A4P8L4C4_9BACT</name>
<dbReference type="Gene3D" id="3.90.25.10">
    <property type="entry name" value="UDP-galactose 4-epimerase, domain 1"/>
    <property type="match status" value="1"/>
</dbReference>
<dbReference type="KEGG" id="dax:FDQ92_06495"/>
<dbReference type="EMBL" id="CP040098">
    <property type="protein sequence ID" value="QCQ21855.1"/>
    <property type="molecule type" value="Genomic_DNA"/>
</dbReference>
<feature type="domain" description="NAD-dependent epimerase/dehydratase" evidence="1">
    <location>
        <begin position="12"/>
        <end position="257"/>
    </location>
</feature>
<dbReference type="PANTHER" id="PTHR43245:SF13">
    <property type="entry name" value="UDP-D-APIOSE_UDP-D-XYLOSE SYNTHASE 2"/>
    <property type="match status" value="1"/>
</dbReference>